<reference evidence="1 2" key="1">
    <citation type="journal article" date="2023" name="PLoS ONE">
        <title>Complete genome assembly of Hawai'i environmental nontuberculous mycobacteria reveals unexpected co-isolation with methylobacteria.</title>
        <authorList>
            <person name="Hendrix J."/>
            <person name="Epperson L.E."/>
            <person name="Tong E.I."/>
            <person name="Chan Y.L."/>
            <person name="Hasan N.A."/>
            <person name="Dawrs S.N."/>
            <person name="Norton G.J."/>
            <person name="Virdi R."/>
            <person name="Crooks J.L."/>
            <person name="Chan E.D."/>
            <person name="Honda J.R."/>
            <person name="Strong M."/>
        </authorList>
    </citation>
    <scope>NUCLEOTIDE SEQUENCE [LARGE SCALE GENOMIC DNA]</scope>
    <source>
        <strain evidence="1 2">NJH_HI04-1</strain>
    </source>
</reference>
<sequence length="292" mass="32256">MRSSKGTNRIKRRYGYALHESKSVIGARESAVKSADELKAGSRKHNGDNTMNTATIVSSQARVKDAVVSWLQDILDRTEWSATHLSNKAKVSPSTTLRILKKKNDFVPSFKTLAKLSAAANARIPRDILDAFEMSNVEEGDEKMPVRQSVLRALESLEDEEIGAQLTIPLKPVSAFPRGMAMAKTTRLGRERVRCPPVLEDDGTAFAFQMPDDSLSPWIIRGALLYATEEGEPKVGDLILLTSADGRSKVRMVSEVDETGLVLSRPTPFGDEEHVSHEDAHYMAIIKVIDRP</sequence>
<name>A0ABV0A562_9HYPH</name>
<proteinExistence type="predicted"/>
<dbReference type="RefSeq" id="WP_346013741.1">
    <property type="nucleotide sequence ID" value="NZ_JAQYXP010000006.1"/>
</dbReference>
<evidence type="ECO:0000313" key="2">
    <source>
        <dbReference type="Proteomes" id="UP001407347"/>
    </source>
</evidence>
<evidence type="ECO:0008006" key="3">
    <source>
        <dbReference type="Google" id="ProtNLM"/>
    </source>
</evidence>
<evidence type="ECO:0000313" key="1">
    <source>
        <dbReference type="EMBL" id="MEN3238611.1"/>
    </source>
</evidence>
<gene>
    <name evidence="1" type="ORF">PUR29_34795</name>
</gene>
<comment type="caution">
    <text evidence="1">The sequence shown here is derived from an EMBL/GenBank/DDBJ whole genome shotgun (WGS) entry which is preliminary data.</text>
</comment>
<dbReference type="Proteomes" id="UP001407347">
    <property type="component" value="Unassembled WGS sequence"/>
</dbReference>
<keyword evidence="2" id="KW-1185">Reference proteome</keyword>
<protein>
    <recommendedName>
        <fullName evidence="3">HTH cro/C1-type domain-containing protein</fullName>
    </recommendedName>
</protein>
<organism evidence="1 2">
    <name type="scientific">Methylobacterium ajmalii</name>
    <dbReference type="NCBI Taxonomy" id="2738439"/>
    <lineage>
        <taxon>Bacteria</taxon>
        <taxon>Pseudomonadati</taxon>
        <taxon>Pseudomonadota</taxon>
        <taxon>Alphaproteobacteria</taxon>
        <taxon>Hyphomicrobiales</taxon>
        <taxon>Methylobacteriaceae</taxon>
        <taxon>Methylobacterium</taxon>
    </lineage>
</organism>
<accession>A0ABV0A562</accession>
<dbReference type="EMBL" id="JAQYXP010000006">
    <property type="protein sequence ID" value="MEN3238611.1"/>
    <property type="molecule type" value="Genomic_DNA"/>
</dbReference>